<comment type="caution">
    <text evidence="6">The sequence shown here is derived from an EMBL/GenBank/DDBJ whole genome shotgun (WGS) entry which is preliminary data.</text>
</comment>
<dbReference type="SMART" id="SM00342">
    <property type="entry name" value="HTH_ARAC"/>
    <property type="match status" value="1"/>
</dbReference>
<feature type="domain" description="HTH araC/xylS-type" evidence="5">
    <location>
        <begin position="281"/>
        <end position="385"/>
    </location>
</feature>
<keyword evidence="1" id="KW-0805">Transcription regulation</keyword>
<reference evidence="6 7" key="1">
    <citation type="submission" date="2018-08" db="EMBL/GenBank/DDBJ databases">
        <title>Genomic Encyclopedia of Archaeal and Bacterial Type Strains, Phase II (KMG-II): from individual species to whole genera.</title>
        <authorList>
            <person name="Goeker M."/>
        </authorList>
    </citation>
    <scope>NUCLEOTIDE SEQUENCE [LARGE SCALE GENOMIC DNA]</scope>
    <source>
        <strain evidence="6 7">DSM 100880</strain>
    </source>
</reference>
<feature type="transmembrane region" description="Helical" evidence="4">
    <location>
        <begin position="101"/>
        <end position="120"/>
    </location>
</feature>
<dbReference type="PRINTS" id="PR00032">
    <property type="entry name" value="HTHARAC"/>
</dbReference>
<evidence type="ECO:0000313" key="6">
    <source>
        <dbReference type="EMBL" id="REG99438.1"/>
    </source>
</evidence>
<evidence type="ECO:0000259" key="5">
    <source>
        <dbReference type="PROSITE" id="PS01124"/>
    </source>
</evidence>
<keyword evidence="3" id="KW-0804">Transcription</keyword>
<organism evidence="6 7">
    <name type="scientific">Flavobacterium aquicola</name>
    <dbReference type="NCBI Taxonomy" id="1682742"/>
    <lineage>
        <taxon>Bacteria</taxon>
        <taxon>Pseudomonadati</taxon>
        <taxon>Bacteroidota</taxon>
        <taxon>Flavobacteriia</taxon>
        <taxon>Flavobacteriales</taxon>
        <taxon>Flavobacteriaceae</taxon>
        <taxon>Flavobacterium</taxon>
    </lineage>
</organism>
<evidence type="ECO:0000256" key="2">
    <source>
        <dbReference type="ARBA" id="ARBA00023125"/>
    </source>
</evidence>
<dbReference type="AlphaFoldDB" id="A0A3E0EMM8"/>
<evidence type="ECO:0000256" key="1">
    <source>
        <dbReference type="ARBA" id="ARBA00023015"/>
    </source>
</evidence>
<evidence type="ECO:0000313" key="7">
    <source>
        <dbReference type="Proteomes" id="UP000257136"/>
    </source>
</evidence>
<dbReference type="GO" id="GO:0003700">
    <property type="term" value="F:DNA-binding transcription factor activity"/>
    <property type="evidence" value="ECO:0007669"/>
    <property type="project" value="InterPro"/>
</dbReference>
<dbReference type="Pfam" id="PF12833">
    <property type="entry name" value="HTH_18"/>
    <property type="match status" value="1"/>
</dbReference>
<keyword evidence="2" id="KW-0238">DNA-binding</keyword>
<keyword evidence="7" id="KW-1185">Reference proteome</keyword>
<name>A0A3E0EMM8_9FLAO</name>
<dbReference type="PANTHER" id="PTHR43280:SF29">
    <property type="entry name" value="ARAC-FAMILY TRANSCRIPTIONAL REGULATOR"/>
    <property type="match status" value="1"/>
</dbReference>
<feature type="transmembrane region" description="Helical" evidence="4">
    <location>
        <begin position="226"/>
        <end position="245"/>
    </location>
</feature>
<dbReference type="OrthoDB" id="6283866at2"/>
<gene>
    <name evidence="6" type="ORF">C8P67_10456</name>
</gene>
<feature type="transmembrane region" description="Helical" evidence="4">
    <location>
        <begin position="198"/>
        <end position="220"/>
    </location>
</feature>
<feature type="transmembrane region" description="Helical" evidence="4">
    <location>
        <begin position="157"/>
        <end position="177"/>
    </location>
</feature>
<protein>
    <submittedName>
        <fullName evidence="6">AraC family transcriptional regulator</fullName>
    </submittedName>
</protein>
<keyword evidence="4" id="KW-1133">Transmembrane helix</keyword>
<evidence type="ECO:0000256" key="3">
    <source>
        <dbReference type="ARBA" id="ARBA00023163"/>
    </source>
</evidence>
<dbReference type="InterPro" id="IPR020449">
    <property type="entry name" value="Tscrpt_reg_AraC-type_HTH"/>
</dbReference>
<dbReference type="InterPro" id="IPR009057">
    <property type="entry name" value="Homeodomain-like_sf"/>
</dbReference>
<dbReference type="PANTHER" id="PTHR43280">
    <property type="entry name" value="ARAC-FAMILY TRANSCRIPTIONAL REGULATOR"/>
    <property type="match status" value="1"/>
</dbReference>
<accession>A0A3E0EMM8</accession>
<dbReference type="Gene3D" id="1.10.10.60">
    <property type="entry name" value="Homeodomain-like"/>
    <property type="match status" value="2"/>
</dbReference>
<dbReference type="EMBL" id="QUNI01000004">
    <property type="protein sequence ID" value="REG99438.1"/>
    <property type="molecule type" value="Genomic_DNA"/>
</dbReference>
<keyword evidence="4" id="KW-0472">Membrane</keyword>
<proteinExistence type="predicted"/>
<dbReference type="PROSITE" id="PS01124">
    <property type="entry name" value="HTH_ARAC_FAMILY_2"/>
    <property type="match status" value="1"/>
</dbReference>
<evidence type="ECO:0000256" key="4">
    <source>
        <dbReference type="SAM" id="Phobius"/>
    </source>
</evidence>
<dbReference type="GO" id="GO:0043565">
    <property type="term" value="F:sequence-specific DNA binding"/>
    <property type="evidence" value="ECO:0007669"/>
    <property type="project" value="InterPro"/>
</dbReference>
<feature type="transmembrane region" description="Helical" evidence="4">
    <location>
        <begin position="12"/>
        <end position="29"/>
    </location>
</feature>
<dbReference type="InterPro" id="IPR018060">
    <property type="entry name" value="HTH_AraC"/>
</dbReference>
<dbReference type="SUPFAM" id="SSF46689">
    <property type="entry name" value="Homeodomain-like"/>
    <property type="match status" value="1"/>
</dbReference>
<dbReference type="RefSeq" id="WP_115812087.1">
    <property type="nucleotide sequence ID" value="NZ_QUNI01000004.1"/>
</dbReference>
<dbReference type="Proteomes" id="UP000257136">
    <property type="component" value="Unassembled WGS sequence"/>
</dbReference>
<keyword evidence="4" id="KW-0812">Transmembrane</keyword>
<sequence>MKEDINVNLLDIFVFLTVFLAIYISFFIIKNGRKYSKANIYQGLFLISFAFLALEEFLNNTGYIVKVLYLTNFSQPFNFLLGPFFYLYIQYTLYPEKKSKNWYHFIVPFFWFFYIGFYLAQPDGFKYNSYISLKHPDWQEVKAVTTFSSDPLSVKEYANEITIVSLLLYYSASLFLIMKKLKSINQSFFNVKCPKVTIVRNSFAHSFITILAFCIIKLLWGMKSDIGMIVVPYYCIYVCIISYRITNSSDYFNQPFFILDFPTAKYQKSSLTEQQKDEILNKVKHEMEVNLYFTNNLSSLKDLARQINKPTHHLSQVINERLNKNFFELLASYRIAYAEKLIQRDENSKLTTEELADKVGYNSKSSFNTAFKKHTSVTPSDYRKNLKVQ</sequence>
<feature type="transmembrane region" description="Helical" evidence="4">
    <location>
        <begin position="67"/>
        <end position="89"/>
    </location>
</feature>